<dbReference type="EMBL" id="RSCD01000018">
    <property type="protein sequence ID" value="RSH87108.1"/>
    <property type="molecule type" value="Genomic_DNA"/>
</dbReference>
<feature type="compositionally biased region" description="Low complexity" evidence="1">
    <location>
        <begin position="210"/>
        <end position="231"/>
    </location>
</feature>
<gene>
    <name evidence="2" type="ORF">EHS25_003597</name>
</gene>
<dbReference type="OrthoDB" id="10469547at2759"/>
<feature type="region of interest" description="Disordered" evidence="1">
    <location>
        <begin position="1"/>
        <end position="103"/>
    </location>
</feature>
<accession>A0A427Y7P6</accession>
<dbReference type="Proteomes" id="UP000279259">
    <property type="component" value="Unassembled WGS sequence"/>
</dbReference>
<sequence length="601" mass="64028">MPPLPADPGAGAQGPRFVPRLRDLHPYDPAVRPLSKAQTWPLSRIRNRTASHNATSNSAPPAVPDRSRDATAGGGGGNRIGNGSGSGGGSGSGSGGGSGTSNGVAADLAEALRTVASVSQPIPLSDAARPPVVPGAAAGGDSPGRRRTDRPPDPPAGQVPLVPAIQEAAVPGRVSASERGLEVPLDPAVIGAPRGGPSGGSTGSSGSSGGFTTNRVTNSNSTSSEEITPPSDETRGDGPGGGSGDGSSGDNSGGSSPSSHSTLSSASRRALIRPIKIGPIKYCPYSTRSYSPEKYDEKVVFQKMVILLVLRHLNIDPAVQRYIVRQAYFRGPWRRLMDRCHRTAAGLRRPSWVYLTSDLERFPRYKQDVISLREACQGCGRDHPVCNSYTDILLYGRRYDLDTFVSDNTGSRSQEVSRQHTSTVLRRAMHLLSNAYSTKLIMASGKDCFKSAIEFHEVYHMHPPYSSSIAVAPVTYSAYRRFLELERVHFRNPETQQHLRAALSQPVVDIDVVEGYFYDKGWAKAVSWPPPAADRARTVPIVPGSQGGSADLCDCTCAAAEDHPEEAQGDLSEEVLLDERVRRGGRRSQDACSGLRETMTE</sequence>
<dbReference type="AlphaFoldDB" id="A0A427Y7P6"/>
<feature type="compositionally biased region" description="Gly residues" evidence="1">
    <location>
        <begin position="193"/>
        <end position="209"/>
    </location>
</feature>
<name>A0A427Y7P6_9TREE</name>
<reference evidence="2 3" key="1">
    <citation type="submission" date="2018-11" db="EMBL/GenBank/DDBJ databases">
        <title>Genome sequence of Saitozyma podzolica DSM 27192.</title>
        <authorList>
            <person name="Aliyu H."/>
            <person name="Gorte O."/>
            <person name="Ochsenreither K."/>
        </authorList>
    </citation>
    <scope>NUCLEOTIDE SEQUENCE [LARGE SCALE GENOMIC DNA]</scope>
    <source>
        <strain evidence="2 3">DSM 27192</strain>
    </source>
</reference>
<feature type="compositionally biased region" description="Polar residues" evidence="1">
    <location>
        <begin position="48"/>
        <end position="59"/>
    </location>
</feature>
<feature type="region of interest" description="Disordered" evidence="1">
    <location>
        <begin position="121"/>
        <end position="267"/>
    </location>
</feature>
<evidence type="ECO:0000313" key="2">
    <source>
        <dbReference type="EMBL" id="RSH87108.1"/>
    </source>
</evidence>
<organism evidence="2 3">
    <name type="scientific">Saitozyma podzolica</name>
    <dbReference type="NCBI Taxonomy" id="1890683"/>
    <lineage>
        <taxon>Eukaryota</taxon>
        <taxon>Fungi</taxon>
        <taxon>Dikarya</taxon>
        <taxon>Basidiomycota</taxon>
        <taxon>Agaricomycotina</taxon>
        <taxon>Tremellomycetes</taxon>
        <taxon>Tremellales</taxon>
        <taxon>Trimorphomycetaceae</taxon>
        <taxon>Saitozyma</taxon>
    </lineage>
</organism>
<keyword evidence="3" id="KW-1185">Reference proteome</keyword>
<feature type="compositionally biased region" description="Gly residues" evidence="1">
    <location>
        <begin position="237"/>
        <end position="247"/>
    </location>
</feature>
<feature type="compositionally biased region" description="Low complexity" evidence="1">
    <location>
        <begin position="126"/>
        <end position="136"/>
    </location>
</feature>
<feature type="compositionally biased region" description="Gly residues" evidence="1">
    <location>
        <begin position="72"/>
        <end position="100"/>
    </location>
</feature>
<proteinExistence type="predicted"/>
<comment type="caution">
    <text evidence="2">The sequence shown here is derived from an EMBL/GenBank/DDBJ whole genome shotgun (WGS) entry which is preliminary data.</text>
</comment>
<feature type="compositionally biased region" description="Low complexity" evidence="1">
    <location>
        <begin position="248"/>
        <end position="267"/>
    </location>
</feature>
<evidence type="ECO:0000256" key="1">
    <source>
        <dbReference type="SAM" id="MobiDB-lite"/>
    </source>
</evidence>
<protein>
    <submittedName>
        <fullName evidence="2">Uncharacterized protein</fullName>
    </submittedName>
</protein>
<feature type="region of interest" description="Disordered" evidence="1">
    <location>
        <begin position="582"/>
        <end position="601"/>
    </location>
</feature>
<feature type="compositionally biased region" description="Basic and acidic residues" evidence="1">
    <location>
        <begin position="143"/>
        <end position="152"/>
    </location>
</feature>
<evidence type="ECO:0000313" key="3">
    <source>
        <dbReference type="Proteomes" id="UP000279259"/>
    </source>
</evidence>